<comment type="caution">
    <text evidence="2">The sequence shown here is derived from an EMBL/GenBank/DDBJ whole genome shotgun (WGS) entry which is preliminary data.</text>
</comment>
<reference evidence="2" key="1">
    <citation type="submission" date="2019-08" db="EMBL/GenBank/DDBJ databases">
        <authorList>
            <person name="Kucharzyk K."/>
            <person name="Murdoch R.W."/>
            <person name="Higgins S."/>
            <person name="Loffler F."/>
        </authorList>
    </citation>
    <scope>NUCLEOTIDE SEQUENCE</scope>
</reference>
<evidence type="ECO:0000256" key="1">
    <source>
        <dbReference type="SAM" id="MobiDB-lite"/>
    </source>
</evidence>
<feature type="compositionally biased region" description="Basic and acidic residues" evidence="1">
    <location>
        <begin position="28"/>
        <end position="42"/>
    </location>
</feature>
<feature type="region of interest" description="Disordered" evidence="1">
    <location>
        <begin position="96"/>
        <end position="121"/>
    </location>
</feature>
<organism evidence="2">
    <name type="scientific">bioreactor metagenome</name>
    <dbReference type="NCBI Taxonomy" id="1076179"/>
    <lineage>
        <taxon>unclassified sequences</taxon>
        <taxon>metagenomes</taxon>
        <taxon>ecological metagenomes</taxon>
    </lineage>
</organism>
<accession>A0A644XV27</accession>
<protein>
    <submittedName>
        <fullName evidence="2">Uncharacterized protein</fullName>
    </submittedName>
</protein>
<name>A0A644XV27_9ZZZZ</name>
<sequence length="121" mass="12882">MLFVSKAFGKELGNGDGLQPLRIQPDAPGHDQPVEIGAHRQTDGGPAGVGHAGKVRETGKSHQQPTAHVGCLGAHSRHQRPQLTATQIKIIRGPVLSGTGCADSQHRNQIDENRKDYANIS</sequence>
<feature type="region of interest" description="Disordered" evidence="1">
    <location>
        <begin position="14"/>
        <end position="80"/>
    </location>
</feature>
<feature type="compositionally biased region" description="Basic and acidic residues" evidence="1">
    <location>
        <begin position="104"/>
        <end position="121"/>
    </location>
</feature>
<dbReference type="AlphaFoldDB" id="A0A644XV27"/>
<dbReference type="EMBL" id="VSSQ01003204">
    <property type="protein sequence ID" value="MPM19591.1"/>
    <property type="molecule type" value="Genomic_DNA"/>
</dbReference>
<proteinExistence type="predicted"/>
<evidence type="ECO:0000313" key="2">
    <source>
        <dbReference type="EMBL" id="MPM19591.1"/>
    </source>
</evidence>
<gene>
    <name evidence="2" type="ORF">SDC9_66017</name>
</gene>